<dbReference type="EMBL" id="JANBVB010000014">
    <property type="protein sequence ID" value="KAJ2899957.1"/>
    <property type="molecule type" value="Genomic_DNA"/>
</dbReference>
<organism evidence="1 2">
    <name type="scientific">Coemansia aciculifera</name>
    <dbReference type="NCBI Taxonomy" id="417176"/>
    <lineage>
        <taxon>Eukaryota</taxon>
        <taxon>Fungi</taxon>
        <taxon>Fungi incertae sedis</taxon>
        <taxon>Zoopagomycota</taxon>
        <taxon>Kickxellomycotina</taxon>
        <taxon>Kickxellomycetes</taxon>
        <taxon>Kickxellales</taxon>
        <taxon>Kickxellaceae</taxon>
        <taxon>Coemansia</taxon>
    </lineage>
</organism>
<gene>
    <name evidence="1" type="ORF">IWW38_000755</name>
</gene>
<evidence type="ECO:0000313" key="1">
    <source>
        <dbReference type="EMBL" id="KAJ2899957.1"/>
    </source>
</evidence>
<name>A0ACC1M8W0_9FUNG</name>
<accession>A0ACC1M8W0</accession>
<dbReference type="Proteomes" id="UP001139981">
    <property type="component" value="Unassembled WGS sequence"/>
</dbReference>
<evidence type="ECO:0000313" key="2">
    <source>
        <dbReference type="Proteomes" id="UP001139981"/>
    </source>
</evidence>
<proteinExistence type="predicted"/>
<reference evidence="1" key="1">
    <citation type="submission" date="2022-07" db="EMBL/GenBank/DDBJ databases">
        <title>Phylogenomic reconstructions and comparative analyses of Kickxellomycotina fungi.</title>
        <authorList>
            <person name="Reynolds N.K."/>
            <person name="Stajich J.E."/>
            <person name="Barry K."/>
            <person name="Grigoriev I.V."/>
            <person name="Crous P."/>
            <person name="Smith M.E."/>
        </authorList>
    </citation>
    <scope>NUCLEOTIDE SEQUENCE</scope>
    <source>
        <strain evidence="1">CBS 190363</strain>
    </source>
</reference>
<keyword evidence="2" id="KW-1185">Reference proteome</keyword>
<sequence length="159" mass="17910">MGPLDEYLRTHTSEDNARFRQLALRDKQRRDDRHTRLFGTGKGRSHGRSGFLLDPPVSDHSVRSGSRMIVRRNTRFPAQQQEQVNDDDEMDSVASTPVVVSSGGGYDMLRDGFRLAAPSPREAIAMRLGKRPTLASVVVRKGEMSPAAHRLMQRLNKKK</sequence>
<protein>
    <submittedName>
        <fullName evidence="1">Uncharacterized protein</fullName>
    </submittedName>
</protein>
<comment type="caution">
    <text evidence="1">The sequence shown here is derived from an EMBL/GenBank/DDBJ whole genome shotgun (WGS) entry which is preliminary data.</text>
</comment>